<gene>
    <name evidence="9" type="ORF">PMEA_00022901</name>
</gene>
<organism evidence="9 10">
    <name type="scientific">Pocillopora meandrina</name>
    <dbReference type="NCBI Taxonomy" id="46732"/>
    <lineage>
        <taxon>Eukaryota</taxon>
        <taxon>Metazoa</taxon>
        <taxon>Cnidaria</taxon>
        <taxon>Anthozoa</taxon>
        <taxon>Hexacorallia</taxon>
        <taxon>Scleractinia</taxon>
        <taxon>Astrocoeniina</taxon>
        <taxon>Pocilloporidae</taxon>
        <taxon>Pocillopora</taxon>
    </lineage>
</organism>
<reference evidence="9 10" key="1">
    <citation type="submission" date="2022-05" db="EMBL/GenBank/DDBJ databases">
        <authorList>
            <consortium name="Genoscope - CEA"/>
            <person name="William W."/>
        </authorList>
    </citation>
    <scope>NUCLEOTIDE SEQUENCE [LARGE SCALE GENOMIC DNA]</scope>
</reference>
<dbReference type="SUPFAM" id="SSF103473">
    <property type="entry name" value="MFS general substrate transporter"/>
    <property type="match status" value="1"/>
</dbReference>
<evidence type="ECO:0000256" key="1">
    <source>
        <dbReference type="ARBA" id="ARBA00004141"/>
    </source>
</evidence>
<evidence type="ECO:0000256" key="2">
    <source>
        <dbReference type="ARBA" id="ARBA00005241"/>
    </source>
</evidence>
<dbReference type="PROSITE" id="PS50850">
    <property type="entry name" value="MFS"/>
    <property type="match status" value="2"/>
</dbReference>
<dbReference type="Proteomes" id="UP001159428">
    <property type="component" value="Unassembled WGS sequence"/>
</dbReference>
<dbReference type="AlphaFoldDB" id="A0AAU9XFT6"/>
<evidence type="ECO:0000313" key="10">
    <source>
        <dbReference type="Proteomes" id="UP001159428"/>
    </source>
</evidence>
<dbReference type="EMBL" id="CALNXJ010000041">
    <property type="protein sequence ID" value="CAH3146259.1"/>
    <property type="molecule type" value="Genomic_DNA"/>
</dbReference>
<evidence type="ECO:0000256" key="3">
    <source>
        <dbReference type="ARBA" id="ARBA00022692"/>
    </source>
</evidence>
<comment type="caution">
    <text evidence="9">The sequence shown here is derived from an EMBL/GenBank/DDBJ whole genome shotgun (WGS) entry which is preliminary data.</text>
</comment>
<feature type="transmembrane region" description="Helical" evidence="7">
    <location>
        <begin position="458"/>
        <end position="477"/>
    </location>
</feature>
<keyword evidence="3 7" id="KW-0812">Transmembrane</keyword>
<feature type="transmembrane region" description="Helical" evidence="7">
    <location>
        <begin position="302"/>
        <end position="319"/>
    </location>
</feature>
<sequence length="505" mass="55753">MEENPRENEKTSEETKGKSSLRERFKMFGCTLELFYYKVVFFVSYGAFGCLMTFLPLYFKQLGLTAGQTGVLIGVRPLCQAVGAPLWGVLADKYKRRKAILLIGATAWLVKNMLILAVPSSHQDCVALAEGKSHFAQTNIKLDSRVNSIDLNSTLPTDLTQTGTPTPALDYLIQVDEAKLWKFFYILLGIVVVGEMFGSILHPLLDGCAVDYLGDERKSYGRLRTWGSVGMVVTNLLVGLVINHYTYEYCGEIHKRYSIAFYFFAAFMVITMIFLVLVKIVYSDGPKEVSLSAIKDLFDSRVKFSFWLAAIALGISDGFQGDFNSWFLDDLKATSFEVGLAASLHFVFSALCFFFANYMLERFGYFMTIAGGVALYAILFICFSFAQSPWVAIVYYVIIGGVFAVFWTACVAYVGSIASPLAIGAAAQGILNGLFVGVGIGGGTILGGLLVGWIGMRAAYRVFAFFLALILMLFLGLQWSGRQENSGESTSSYQPVPNQPDDQEE</sequence>
<evidence type="ECO:0000313" key="9">
    <source>
        <dbReference type="EMBL" id="CAH3146259.1"/>
    </source>
</evidence>
<feature type="transmembrane region" description="Helical" evidence="7">
    <location>
        <begin position="71"/>
        <end position="90"/>
    </location>
</feature>
<feature type="transmembrane region" description="Helical" evidence="7">
    <location>
        <begin position="259"/>
        <end position="282"/>
    </location>
</feature>
<dbReference type="GO" id="GO:0022857">
    <property type="term" value="F:transmembrane transporter activity"/>
    <property type="evidence" value="ECO:0007669"/>
    <property type="project" value="InterPro"/>
</dbReference>
<keyword evidence="10" id="KW-1185">Reference proteome</keyword>
<dbReference type="InterPro" id="IPR051717">
    <property type="entry name" value="MFS_MFSD6"/>
</dbReference>
<evidence type="ECO:0000256" key="4">
    <source>
        <dbReference type="ARBA" id="ARBA00022989"/>
    </source>
</evidence>
<feature type="transmembrane region" description="Helical" evidence="7">
    <location>
        <begin position="363"/>
        <end position="386"/>
    </location>
</feature>
<name>A0AAU9XFT6_9CNID</name>
<feature type="region of interest" description="Disordered" evidence="6">
    <location>
        <begin position="484"/>
        <end position="505"/>
    </location>
</feature>
<protein>
    <recommendedName>
        <fullName evidence="8">Major facilitator superfamily (MFS) profile domain-containing protein</fullName>
    </recommendedName>
</protein>
<dbReference type="GO" id="GO:0016020">
    <property type="term" value="C:membrane"/>
    <property type="evidence" value="ECO:0007669"/>
    <property type="project" value="UniProtKB-SubCell"/>
</dbReference>
<proteinExistence type="inferred from homology"/>
<comment type="similarity">
    <text evidence="2">Belongs to the major facilitator superfamily. MFSD6 family.</text>
</comment>
<dbReference type="PANTHER" id="PTHR16172:SF2">
    <property type="entry name" value="MAJOR FACILITATOR SUPERFAMILY DOMAIN-CONTAINING PROTEIN 6"/>
    <property type="match status" value="1"/>
</dbReference>
<feature type="transmembrane region" description="Helical" evidence="7">
    <location>
        <begin position="430"/>
        <end position="452"/>
    </location>
</feature>
<feature type="transmembrane region" description="Helical" evidence="7">
    <location>
        <begin position="183"/>
        <end position="205"/>
    </location>
</feature>
<accession>A0AAU9XFT6</accession>
<feature type="transmembrane region" description="Helical" evidence="7">
    <location>
        <begin position="226"/>
        <end position="247"/>
    </location>
</feature>
<evidence type="ECO:0000256" key="5">
    <source>
        <dbReference type="ARBA" id="ARBA00023136"/>
    </source>
</evidence>
<feature type="transmembrane region" description="Helical" evidence="7">
    <location>
        <begin position="339"/>
        <end position="356"/>
    </location>
</feature>
<feature type="domain" description="Major facilitator superfamily (MFS) profile" evidence="8">
    <location>
        <begin position="1"/>
        <end position="283"/>
    </location>
</feature>
<feature type="compositionally biased region" description="Polar residues" evidence="6">
    <location>
        <begin position="484"/>
        <end position="496"/>
    </location>
</feature>
<comment type="subcellular location">
    <subcellularLocation>
        <location evidence="1">Membrane</location>
        <topology evidence="1">Multi-pass membrane protein</topology>
    </subcellularLocation>
</comment>
<feature type="transmembrane region" description="Helical" evidence="7">
    <location>
        <begin position="392"/>
        <end position="418"/>
    </location>
</feature>
<evidence type="ECO:0000259" key="8">
    <source>
        <dbReference type="PROSITE" id="PS50850"/>
    </source>
</evidence>
<dbReference type="InterPro" id="IPR020846">
    <property type="entry name" value="MFS_dom"/>
</dbReference>
<keyword evidence="5 7" id="KW-0472">Membrane</keyword>
<feature type="transmembrane region" description="Helical" evidence="7">
    <location>
        <begin position="34"/>
        <end position="59"/>
    </location>
</feature>
<dbReference type="Gene3D" id="1.20.1250.20">
    <property type="entry name" value="MFS general substrate transporter like domains"/>
    <property type="match status" value="3"/>
</dbReference>
<dbReference type="InterPro" id="IPR024989">
    <property type="entry name" value="MFS_assoc_dom"/>
</dbReference>
<evidence type="ECO:0000256" key="6">
    <source>
        <dbReference type="SAM" id="MobiDB-lite"/>
    </source>
</evidence>
<dbReference type="InterPro" id="IPR036259">
    <property type="entry name" value="MFS_trans_sf"/>
</dbReference>
<keyword evidence="4 7" id="KW-1133">Transmembrane helix</keyword>
<dbReference type="Pfam" id="PF12832">
    <property type="entry name" value="MFS_1_like"/>
    <property type="match status" value="1"/>
</dbReference>
<dbReference type="PANTHER" id="PTHR16172">
    <property type="entry name" value="MAJOR FACILITATOR SUPERFAMILY DOMAIN-CONTAINING PROTEIN 6-LIKE"/>
    <property type="match status" value="1"/>
</dbReference>
<feature type="domain" description="Major facilitator superfamily (MFS) profile" evidence="8">
    <location>
        <begin position="302"/>
        <end position="505"/>
    </location>
</feature>
<evidence type="ECO:0000256" key="7">
    <source>
        <dbReference type="SAM" id="Phobius"/>
    </source>
</evidence>